<feature type="binding site" evidence="6">
    <location>
        <position position="10"/>
    </location>
    <ligand>
        <name>FMN</name>
        <dbReference type="ChEBI" id="CHEBI:58210"/>
    </ligand>
</feature>
<dbReference type="InterPro" id="IPR003680">
    <property type="entry name" value="Flavodoxin_fold"/>
</dbReference>
<feature type="binding site" evidence="6">
    <location>
        <begin position="96"/>
        <end position="99"/>
    </location>
    <ligand>
        <name>FMN</name>
        <dbReference type="ChEBI" id="CHEBI:58210"/>
    </ligand>
</feature>
<comment type="function">
    <text evidence="6">Also exhibits azoreductase activity. Catalyzes the reductive cleavage of the azo bond in aromatic azo compounds to the corresponding amines.</text>
</comment>
<dbReference type="OrthoDB" id="9805013at2"/>
<dbReference type="SUPFAM" id="SSF52218">
    <property type="entry name" value="Flavoproteins"/>
    <property type="match status" value="1"/>
</dbReference>
<feature type="binding site" evidence="6">
    <location>
        <begin position="16"/>
        <end position="18"/>
    </location>
    <ligand>
        <name>FMN</name>
        <dbReference type="ChEBI" id="CHEBI:58210"/>
    </ligand>
</feature>
<protein>
    <recommendedName>
        <fullName evidence="6">FMN dependent NADH:quinone oxidoreductase</fullName>
        <ecNumber evidence="6">1.6.5.-</ecNumber>
    </recommendedName>
    <alternativeName>
        <fullName evidence="6">Azo-dye reductase</fullName>
    </alternativeName>
    <alternativeName>
        <fullName evidence="6">FMN-dependent NADH-azo compound oxidoreductase</fullName>
    </alternativeName>
    <alternativeName>
        <fullName evidence="6">FMN-dependent NADH-azoreductase</fullName>
        <ecNumber evidence="6">1.7.1.17</ecNumber>
    </alternativeName>
</protein>
<sequence>MATLLHIDTSINGDNSHSRAVTAAFRATWEREHPEGTVIYRDLDADPLPHLRADAFYAGFTDPADRTAEERAAFALRDEVIAEAEAADVLLLAAPMYNFSIPSTLKAWLDHVFAMGRTAGAGTRTLAGKRAVIVTSRGGSYREGTPNHGSDYVQDFLRQALGGALGLDVTFIVPELTMAPTVPAMADLVPLYEASRTDSLAAAESHAKELAAELAA</sequence>
<dbReference type="EMBL" id="CP065959">
    <property type="protein sequence ID" value="QQC93163.1"/>
    <property type="molecule type" value="Genomic_DNA"/>
</dbReference>
<evidence type="ECO:0000256" key="6">
    <source>
        <dbReference type="HAMAP-Rule" id="MF_01216"/>
    </source>
</evidence>
<dbReference type="GO" id="GO:0010181">
    <property type="term" value="F:FMN binding"/>
    <property type="evidence" value="ECO:0007669"/>
    <property type="project" value="UniProtKB-UniRule"/>
</dbReference>
<dbReference type="InterPro" id="IPR023048">
    <property type="entry name" value="NADH:quinone_OxRdtase_FMN_depd"/>
</dbReference>
<dbReference type="EMBL" id="CP015588">
    <property type="protein sequence ID" value="APY84719.1"/>
    <property type="molecule type" value="Genomic_DNA"/>
</dbReference>
<keyword evidence="2 6" id="KW-0288">FMN</keyword>
<keyword evidence="3 6" id="KW-0560">Oxidoreductase</keyword>
<comment type="function">
    <text evidence="6">Quinone reductase that provides resistance to thiol-specific stress caused by electrophilic quinones.</text>
</comment>
<dbReference type="Pfam" id="PF02525">
    <property type="entry name" value="Flavodoxin_2"/>
    <property type="match status" value="1"/>
</dbReference>
<dbReference type="Proteomes" id="UP000596130">
    <property type="component" value="Chromosome"/>
</dbReference>
<evidence type="ECO:0000256" key="1">
    <source>
        <dbReference type="ARBA" id="ARBA00022630"/>
    </source>
</evidence>
<dbReference type="PANTHER" id="PTHR43741">
    <property type="entry name" value="FMN-DEPENDENT NADH-AZOREDUCTASE 1"/>
    <property type="match status" value="1"/>
</dbReference>
<dbReference type="InterPro" id="IPR050104">
    <property type="entry name" value="FMN-dep_NADH:Q_OxRdtase_AzoR1"/>
</dbReference>
<dbReference type="RefSeq" id="WP_076682313.1">
    <property type="nucleotide sequence ID" value="NZ_CP015588.1"/>
</dbReference>
<evidence type="ECO:0000313" key="9">
    <source>
        <dbReference type="EMBL" id="QQC93163.1"/>
    </source>
</evidence>
<feature type="domain" description="Flavodoxin-like fold" evidence="7">
    <location>
        <begin position="3"/>
        <end position="162"/>
    </location>
</feature>
<dbReference type="HAMAP" id="MF_01216">
    <property type="entry name" value="Azoreductase_type1"/>
    <property type="match status" value="1"/>
</dbReference>
<dbReference type="GO" id="GO:0009055">
    <property type="term" value="F:electron transfer activity"/>
    <property type="evidence" value="ECO:0007669"/>
    <property type="project" value="UniProtKB-UniRule"/>
</dbReference>
<dbReference type="EC" id="1.7.1.17" evidence="6"/>
<evidence type="ECO:0000313" key="10">
    <source>
        <dbReference type="Proteomes" id="UP000187191"/>
    </source>
</evidence>
<dbReference type="AlphaFoldDB" id="A0A1P8TAS0"/>
<name>A0A1P8TAS0_9ACTN</name>
<accession>A0A1P8TAS0</accession>
<reference evidence="8 10" key="1">
    <citation type="submission" date="2016-05" db="EMBL/GenBank/DDBJ databases">
        <authorList>
            <person name="Gu J."/>
        </authorList>
    </citation>
    <scope>NUCLEOTIDE SEQUENCE [LARGE SCALE GENOMIC DNA]</scope>
    <source>
        <strain evidence="8 10">ACCC40021</strain>
    </source>
</reference>
<dbReference type="EC" id="1.6.5.-" evidence="6"/>
<evidence type="ECO:0000256" key="2">
    <source>
        <dbReference type="ARBA" id="ARBA00022643"/>
    </source>
</evidence>
<dbReference type="KEGG" id="ssia:A7J05_02170"/>
<organism evidence="9 11">
    <name type="scientific">Streptomyces alfalfae</name>
    <dbReference type="NCBI Taxonomy" id="1642299"/>
    <lineage>
        <taxon>Bacteria</taxon>
        <taxon>Bacillati</taxon>
        <taxon>Actinomycetota</taxon>
        <taxon>Actinomycetes</taxon>
        <taxon>Kitasatosporales</taxon>
        <taxon>Streptomycetaceae</taxon>
        <taxon>Streptomyces</taxon>
    </lineage>
</organism>
<evidence type="ECO:0000313" key="8">
    <source>
        <dbReference type="EMBL" id="APY84719.1"/>
    </source>
</evidence>
<evidence type="ECO:0000256" key="3">
    <source>
        <dbReference type="ARBA" id="ARBA00023002"/>
    </source>
</evidence>
<evidence type="ECO:0000256" key="4">
    <source>
        <dbReference type="ARBA" id="ARBA00023027"/>
    </source>
</evidence>
<gene>
    <name evidence="6" type="primary">azoR</name>
    <name evidence="8" type="ORF">A7J05_02170</name>
    <name evidence="9" type="ORF">I8755_36135</name>
</gene>
<proteinExistence type="inferred from homology"/>
<comment type="subunit">
    <text evidence="6">Homodimer.</text>
</comment>
<feature type="binding site" evidence="6">
    <location>
        <begin position="136"/>
        <end position="139"/>
    </location>
    <ligand>
        <name>FMN</name>
        <dbReference type="ChEBI" id="CHEBI:58210"/>
    </ligand>
</feature>
<keyword evidence="10" id="KW-1185">Reference proteome</keyword>
<comment type="similarity">
    <text evidence="6">Belongs to the azoreductase type 1 family.</text>
</comment>
<comment type="cofactor">
    <cofactor evidence="6">
        <name>FMN</name>
        <dbReference type="ChEBI" id="CHEBI:58210"/>
    </cofactor>
    <text evidence="6">Binds 1 FMN per subunit.</text>
</comment>
<dbReference type="GO" id="GO:0016652">
    <property type="term" value="F:oxidoreductase activity, acting on NAD(P)H as acceptor"/>
    <property type="evidence" value="ECO:0007669"/>
    <property type="project" value="UniProtKB-UniRule"/>
</dbReference>
<evidence type="ECO:0000256" key="5">
    <source>
        <dbReference type="ARBA" id="ARBA00048542"/>
    </source>
</evidence>
<comment type="catalytic activity">
    <reaction evidence="5">
        <text>N,N-dimethyl-1,4-phenylenediamine + anthranilate + 2 NAD(+) = 2-(4-dimethylaminophenyl)diazenylbenzoate + 2 NADH + 2 H(+)</text>
        <dbReference type="Rhea" id="RHEA:55872"/>
        <dbReference type="ChEBI" id="CHEBI:15378"/>
        <dbReference type="ChEBI" id="CHEBI:15783"/>
        <dbReference type="ChEBI" id="CHEBI:16567"/>
        <dbReference type="ChEBI" id="CHEBI:57540"/>
        <dbReference type="ChEBI" id="CHEBI:57945"/>
        <dbReference type="ChEBI" id="CHEBI:71579"/>
        <dbReference type="EC" id="1.7.1.17"/>
    </reaction>
    <physiologicalReaction direction="right-to-left" evidence="5">
        <dbReference type="Rhea" id="RHEA:55874"/>
    </physiologicalReaction>
</comment>
<keyword evidence="4 6" id="KW-0520">NAD</keyword>
<evidence type="ECO:0000313" key="11">
    <source>
        <dbReference type="Proteomes" id="UP000596130"/>
    </source>
</evidence>
<reference evidence="9 11" key="2">
    <citation type="submission" date="2020-12" db="EMBL/GenBank/DDBJ databases">
        <title>Identification and biosynthesis of polyene macrolides produced by Streptomyces alfalfae Men-myco-93-63.</title>
        <authorList>
            <person name="Liu D."/>
            <person name="Li Y."/>
            <person name="Liu L."/>
            <person name="Han X."/>
            <person name="Shen F."/>
        </authorList>
    </citation>
    <scope>NUCLEOTIDE SEQUENCE [LARGE SCALE GENOMIC DNA]</scope>
    <source>
        <strain evidence="9 11">Men-myco-93-63</strain>
    </source>
</reference>
<dbReference type="InterPro" id="IPR029039">
    <property type="entry name" value="Flavoprotein-like_sf"/>
</dbReference>
<evidence type="ECO:0000259" key="7">
    <source>
        <dbReference type="Pfam" id="PF02525"/>
    </source>
</evidence>
<dbReference type="Proteomes" id="UP000187191">
    <property type="component" value="Chromosome"/>
</dbReference>
<dbReference type="PANTHER" id="PTHR43741:SF4">
    <property type="entry name" value="FMN-DEPENDENT NADH:QUINONE OXIDOREDUCTASE"/>
    <property type="match status" value="1"/>
</dbReference>
<dbReference type="Gene3D" id="3.40.50.360">
    <property type="match status" value="1"/>
</dbReference>
<dbReference type="GO" id="GO:0016655">
    <property type="term" value="F:oxidoreductase activity, acting on NAD(P)H, quinone or similar compound as acceptor"/>
    <property type="evidence" value="ECO:0007669"/>
    <property type="project" value="InterPro"/>
</dbReference>
<comment type="catalytic activity">
    <reaction evidence="6">
        <text>2 a quinone + NADH + H(+) = 2 a 1,4-benzosemiquinone + NAD(+)</text>
        <dbReference type="Rhea" id="RHEA:65952"/>
        <dbReference type="ChEBI" id="CHEBI:15378"/>
        <dbReference type="ChEBI" id="CHEBI:57540"/>
        <dbReference type="ChEBI" id="CHEBI:57945"/>
        <dbReference type="ChEBI" id="CHEBI:132124"/>
        <dbReference type="ChEBI" id="CHEBI:134225"/>
    </reaction>
</comment>
<keyword evidence="1 6" id="KW-0285">Flavoprotein</keyword>